<evidence type="ECO:0000313" key="4">
    <source>
        <dbReference type="EMBL" id="ROP90806.1"/>
    </source>
</evidence>
<evidence type="ECO:0000256" key="1">
    <source>
        <dbReference type="ARBA" id="ARBA00006484"/>
    </source>
</evidence>
<dbReference type="PANTHER" id="PTHR45024">
    <property type="entry name" value="DEHYDROGENASES, SHORT CHAIN"/>
    <property type="match status" value="1"/>
</dbReference>
<organism evidence="4 5">
    <name type="scientific">Stella humosa</name>
    <dbReference type="NCBI Taxonomy" id="94"/>
    <lineage>
        <taxon>Bacteria</taxon>
        <taxon>Pseudomonadati</taxon>
        <taxon>Pseudomonadota</taxon>
        <taxon>Alphaproteobacteria</taxon>
        <taxon>Rhodospirillales</taxon>
        <taxon>Stellaceae</taxon>
        <taxon>Stella</taxon>
    </lineage>
</organism>
<comment type="similarity">
    <text evidence="1">Belongs to the short-chain dehydrogenases/reductases (SDR) family.</text>
</comment>
<evidence type="ECO:0000313" key="5">
    <source>
        <dbReference type="Proteomes" id="UP000278222"/>
    </source>
</evidence>
<dbReference type="InterPro" id="IPR036291">
    <property type="entry name" value="NAD(P)-bd_dom_sf"/>
</dbReference>
<dbReference type="InterPro" id="IPR051687">
    <property type="entry name" value="Peroxisomal_Beta-Oxidation"/>
</dbReference>
<sequence length="304" mass="32192">MTRMVDGKVALVTGAGGGIGREIAIMLAAHGARVVVNDVGASVSGEGADQGPGAETVEAIRTAGGQAVLNTDSVTERRGAETMVQTALDAFGRIDIVVNNAGILRDRIFHRMTEDEWDSVIAVHLKGSFNVSRAAANHFKEQGSGAYVHMTSTSGLIGNFGQANYAAAKMGIAGLSRSIALDMARSGVRSNCISPFAWSRMIGAIPTDTPEQAARVEKLKQMTPDKIAAVAVYLASDAAKDVTGQIFAVRNNEVFLMSQPRPIRGLHRDGGWTPETLAEQVGPAFRSMLVPLERTADVFSWDPV</sequence>
<keyword evidence="5" id="KW-1185">Reference proteome</keyword>
<dbReference type="Gene3D" id="3.40.50.720">
    <property type="entry name" value="NAD(P)-binding Rossmann-like Domain"/>
    <property type="match status" value="1"/>
</dbReference>
<evidence type="ECO:0000256" key="2">
    <source>
        <dbReference type="ARBA" id="ARBA00023002"/>
    </source>
</evidence>
<dbReference type="PROSITE" id="PS00061">
    <property type="entry name" value="ADH_SHORT"/>
    <property type="match status" value="1"/>
</dbReference>
<feature type="domain" description="Ketoreductase" evidence="3">
    <location>
        <begin position="8"/>
        <end position="204"/>
    </location>
</feature>
<dbReference type="PRINTS" id="PR00080">
    <property type="entry name" value="SDRFAMILY"/>
</dbReference>
<name>A0A3N1LK49_9PROT</name>
<dbReference type="FunFam" id="3.40.50.720:FF:000173">
    <property type="entry name" value="3-oxoacyl-[acyl-carrier protein] reductase"/>
    <property type="match status" value="1"/>
</dbReference>
<dbReference type="GO" id="GO:0016491">
    <property type="term" value="F:oxidoreductase activity"/>
    <property type="evidence" value="ECO:0007669"/>
    <property type="project" value="UniProtKB-KW"/>
</dbReference>
<keyword evidence="2" id="KW-0560">Oxidoreductase</keyword>
<dbReference type="InterPro" id="IPR002347">
    <property type="entry name" value="SDR_fam"/>
</dbReference>
<dbReference type="RefSeq" id="WP_123690203.1">
    <property type="nucleotide sequence ID" value="NZ_AP019700.1"/>
</dbReference>
<proteinExistence type="inferred from homology"/>
<dbReference type="PRINTS" id="PR00081">
    <property type="entry name" value="GDHRDH"/>
</dbReference>
<dbReference type="InterPro" id="IPR057326">
    <property type="entry name" value="KR_dom"/>
</dbReference>
<dbReference type="SUPFAM" id="SSF51735">
    <property type="entry name" value="NAD(P)-binding Rossmann-fold domains"/>
    <property type="match status" value="1"/>
</dbReference>
<protein>
    <submittedName>
        <fullName evidence="4">NAD(P)-dependent dehydrogenase (Short-subunit alcohol dehydrogenase family)</fullName>
    </submittedName>
</protein>
<dbReference type="OrthoDB" id="9804774at2"/>
<comment type="caution">
    <text evidence="4">The sequence shown here is derived from an EMBL/GenBank/DDBJ whole genome shotgun (WGS) entry which is preliminary data.</text>
</comment>
<accession>A0A3N1LK49</accession>
<dbReference type="InterPro" id="IPR020904">
    <property type="entry name" value="Sc_DH/Rdtase_CS"/>
</dbReference>
<dbReference type="Proteomes" id="UP000278222">
    <property type="component" value="Unassembled WGS sequence"/>
</dbReference>
<evidence type="ECO:0000259" key="3">
    <source>
        <dbReference type="SMART" id="SM00822"/>
    </source>
</evidence>
<dbReference type="PANTHER" id="PTHR45024:SF3">
    <property type="entry name" value="BLL2957 PROTEIN"/>
    <property type="match status" value="1"/>
</dbReference>
<gene>
    <name evidence="4" type="ORF">EDC65_2665</name>
</gene>
<dbReference type="Pfam" id="PF13561">
    <property type="entry name" value="adh_short_C2"/>
    <property type="match status" value="1"/>
</dbReference>
<dbReference type="AlphaFoldDB" id="A0A3N1LK49"/>
<reference evidence="4 5" key="1">
    <citation type="submission" date="2018-11" db="EMBL/GenBank/DDBJ databases">
        <title>Genomic Encyclopedia of Type Strains, Phase IV (KMG-IV): sequencing the most valuable type-strain genomes for metagenomic binning, comparative biology and taxonomic classification.</title>
        <authorList>
            <person name="Goeker M."/>
        </authorList>
    </citation>
    <scope>NUCLEOTIDE SEQUENCE [LARGE SCALE GENOMIC DNA]</scope>
    <source>
        <strain evidence="4 5">DSM 5900</strain>
    </source>
</reference>
<dbReference type="EMBL" id="RJKX01000014">
    <property type="protein sequence ID" value="ROP90806.1"/>
    <property type="molecule type" value="Genomic_DNA"/>
</dbReference>
<dbReference type="SMART" id="SM00822">
    <property type="entry name" value="PKS_KR"/>
    <property type="match status" value="1"/>
</dbReference>